<reference evidence="1 2" key="1">
    <citation type="journal article" date="2022" name="bioRxiv">
        <title>The genome of the oomycete Peronosclerospora sorghi, a cosmopolitan pathogen of maize and sorghum, is inflated with dispersed pseudogenes.</title>
        <authorList>
            <person name="Fletcher K."/>
            <person name="Martin F."/>
            <person name="Isakeit T."/>
            <person name="Cavanaugh K."/>
            <person name="Magill C."/>
            <person name="Michelmore R."/>
        </authorList>
    </citation>
    <scope>NUCLEOTIDE SEQUENCE [LARGE SCALE GENOMIC DNA]</scope>
    <source>
        <strain evidence="1">P6</strain>
    </source>
</reference>
<organism evidence="1 2">
    <name type="scientific">Peronosclerospora sorghi</name>
    <dbReference type="NCBI Taxonomy" id="230839"/>
    <lineage>
        <taxon>Eukaryota</taxon>
        <taxon>Sar</taxon>
        <taxon>Stramenopiles</taxon>
        <taxon>Oomycota</taxon>
        <taxon>Peronosporomycetes</taxon>
        <taxon>Peronosporales</taxon>
        <taxon>Peronosporaceae</taxon>
        <taxon>Peronosclerospora</taxon>
    </lineage>
</organism>
<keyword evidence="2" id="KW-1185">Reference proteome</keyword>
<proteinExistence type="predicted"/>
<name>A0ACC0VNJ0_9STRA</name>
<gene>
    <name evidence="1" type="ORF">PsorP6_016491</name>
</gene>
<accession>A0ACC0VNJ0</accession>
<dbReference type="Proteomes" id="UP001163321">
    <property type="component" value="Chromosome 8"/>
</dbReference>
<sequence>MKVSVWMLEATGDSIKCTKDIRRVSDKAATIYTATRNGTALIGIERLAQRYGGRNGVESGKSGTGKVHWMTCS</sequence>
<evidence type="ECO:0000313" key="1">
    <source>
        <dbReference type="EMBL" id="KAI9908024.1"/>
    </source>
</evidence>
<dbReference type="EMBL" id="CM047587">
    <property type="protein sequence ID" value="KAI9908024.1"/>
    <property type="molecule type" value="Genomic_DNA"/>
</dbReference>
<protein>
    <submittedName>
        <fullName evidence="1">Uncharacterized protein</fullName>
    </submittedName>
</protein>
<evidence type="ECO:0000313" key="2">
    <source>
        <dbReference type="Proteomes" id="UP001163321"/>
    </source>
</evidence>
<comment type="caution">
    <text evidence="1">The sequence shown here is derived from an EMBL/GenBank/DDBJ whole genome shotgun (WGS) entry which is preliminary data.</text>
</comment>